<reference evidence="1 2" key="1">
    <citation type="journal article" date="2019" name="Front. Microbiol.">
        <title>Ammonia Oxidation by the Arctic Terrestrial Thaumarchaeote Candidatus Nitrosocosmicus arcticus Is Stimulated by Increasing Temperatures.</title>
        <authorList>
            <person name="Alves R.J.E."/>
            <person name="Kerou M."/>
            <person name="Zappe A."/>
            <person name="Bittner R."/>
            <person name="Abby S.S."/>
            <person name="Schmidt H.A."/>
            <person name="Pfeifer K."/>
            <person name="Schleper C."/>
        </authorList>
    </citation>
    <scope>NUCLEOTIDE SEQUENCE [LARGE SCALE GENOMIC DNA]</scope>
    <source>
        <strain evidence="1 2">Kfb</strain>
    </source>
</reference>
<evidence type="ECO:0000313" key="1">
    <source>
        <dbReference type="EMBL" id="TVP42003.1"/>
    </source>
</evidence>
<gene>
    <name evidence="1" type="ORF">NARC_10409</name>
</gene>
<proteinExistence type="predicted"/>
<protein>
    <submittedName>
        <fullName evidence="1">Uncharacterized protein</fullName>
    </submittedName>
</protein>
<evidence type="ECO:0000313" key="2">
    <source>
        <dbReference type="Proteomes" id="UP000315289"/>
    </source>
</evidence>
<sequence length="68" mass="8176">MHLPISNRLFPSLIYEISKDLVKVEQCKKWKGDPHLKHVNKMYFWCSQRMGLLNFIEYQDTQVFGFVV</sequence>
<organism evidence="1 2">
    <name type="scientific">Candidatus Nitrosocosmicus arcticus</name>
    <dbReference type="NCBI Taxonomy" id="2035267"/>
    <lineage>
        <taxon>Archaea</taxon>
        <taxon>Nitrososphaerota</taxon>
        <taxon>Nitrososphaeria</taxon>
        <taxon>Nitrososphaerales</taxon>
        <taxon>Nitrososphaeraceae</taxon>
        <taxon>Candidatus Nitrosocosmicus</taxon>
    </lineage>
</organism>
<dbReference type="EMBL" id="VOAH01000001">
    <property type="protein sequence ID" value="TVP42003.1"/>
    <property type="molecule type" value="Genomic_DNA"/>
</dbReference>
<dbReference type="Proteomes" id="UP000315289">
    <property type="component" value="Unassembled WGS sequence"/>
</dbReference>
<keyword evidence="2" id="KW-1185">Reference proteome</keyword>
<comment type="caution">
    <text evidence="1">The sequence shown here is derived from an EMBL/GenBank/DDBJ whole genome shotgun (WGS) entry which is preliminary data.</text>
</comment>
<name>A0A557SZH8_9ARCH</name>
<accession>A0A557SZH8</accession>
<dbReference type="AlphaFoldDB" id="A0A557SZH8"/>